<organism evidence="1 2">
    <name type="scientific">Nicotiana tabacum</name>
    <name type="common">Common tobacco</name>
    <dbReference type="NCBI Taxonomy" id="4097"/>
    <lineage>
        <taxon>Eukaryota</taxon>
        <taxon>Viridiplantae</taxon>
        <taxon>Streptophyta</taxon>
        <taxon>Embryophyta</taxon>
        <taxon>Tracheophyta</taxon>
        <taxon>Spermatophyta</taxon>
        <taxon>Magnoliopsida</taxon>
        <taxon>eudicotyledons</taxon>
        <taxon>Gunneridae</taxon>
        <taxon>Pentapetalae</taxon>
        <taxon>asterids</taxon>
        <taxon>lamiids</taxon>
        <taxon>Solanales</taxon>
        <taxon>Solanaceae</taxon>
        <taxon>Nicotianoideae</taxon>
        <taxon>Nicotianeae</taxon>
        <taxon>Nicotiana</taxon>
    </lineage>
</organism>
<reference evidence="2" key="2">
    <citation type="submission" date="2025-08" db="UniProtKB">
        <authorList>
            <consortium name="RefSeq"/>
        </authorList>
    </citation>
    <scope>IDENTIFICATION</scope>
    <source>
        <tissue evidence="2">Leaf</tissue>
    </source>
</reference>
<dbReference type="Proteomes" id="UP000790787">
    <property type="component" value="Chromosome 22"/>
</dbReference>
<name>A0AC58TT86_TOBAC</name>
<reference evidence="1" key="1">
    <citation type="journal article" date="2014" name="Nat. Commun.">
        <title>The tobacco genome sequence and its comparison with those of tomato and potato.</title>
        <authorList>
            <person name="Sierro N."/>
            <person name="Battey J.N."/>
            <person name="Ouadi S."/>
            <person name="Bakaher N."/>
            <person name="Bovet L."/>
            <person name="Willig A."/>
            <person name="Goepfert S."/>
            <person name="Peitsch M.C."/>
            <person name="Ivanov N.V."/>
        </authorList>
    </citation>
    <scope>NUCLEOTIDE SEQUENCE [LARGE SCALE GENOMIC DNA]</scope>
</reference>
<dbReference type="RefSeq" id="XP_075100436.1">
    <property type="nucleotide sequence ID" value="XM_075244335.1"/>
</dbReference>
<keyword evidence="1" id="KW-1185">Reference proteome</keyword>
<evidence type="ECO:0000313" key="1">
    <source>
        <dbReference type="Proteomes" id="UP000790787"/>
    </source>
</evidence>
<accession>A0AC58TT86</accession>
<sequence>MPRYGVLDHGGPSESHHQQDNIHHEMPTHYDFENEHPEGHVLTQLPEDDIFNRDLVDAQSQEENNDYDNNVDESGVDTPFPDEGDNEEKENVGPDLTREHAPPPVRPRVYESCVAFHSGEIPYLDHLPSMPDVDALTRDIDEIRTAMWDESRARVLSKGMLFPDKARLTRAVLMYSVKEYREITTHDSSPDVYKVVCRRWFTGCNWMMHARKKKINMWVVGKYIGTHNCEMDTSNGNHFNLNVDLISLVLIPHIEVSIRNKIKECITSVHHEYGCTITKRKAFLGCKRAFEIIYGNWDKSFASLPRYMAAL</sequence>
<evidence type="ECO:0000313" key="2">
    <source>
        <dbReference type="RefSeq" id="XP_075100436.1"/>
    </source>
</evidence>
<gene>
    <name evidence="2" type="primary">LOC142176474</name>
</gene>
<proteinExistence type="predicted"/>
<protein>
    <submittedName>
        <fullName evidence="2">Uncharacterized protein LOC142176474</fullName>
    </submittedName>
</protein>